<accession>A9GT35</accession>
<dbReference type="Pfam" id="PF03476">
    <property type="entry name" value="MOSC_N"/>
    <property type="match status" value="1"/>
</dbReference>
<evidence type="ECO:0000313" key="4">
    <source>
        <dbReference type="Proteomes" id="UP000002139"/>
    </source>
</evidence>
<dbReference type="BioCyc" id="SCEL448385:SCE_RS34505-MONOMER"/>
<dbReference type="GO" id="GO:0030170">
    <property type="term" value="F:pyridoxal phosphate binding"/>
    <property type="evidence" value="ECO:0007669"/>
    <property type="project" value="InterPro"/>
</dbReference>
<evidence type="ECO:0000256" key="1">
    <source>
        <dbReference type="SAM" id="MobiDB-lite"/>
    </source>
</evidence>
<keyword evidence="4" id="KW-1185">Reference proteome</keyword>
<feature type="region of interest" description="Disordered" evidence="1">
    <location>
        <begin position="117"/>
        <end position="137"/>
    </location>
</feature>
<dbReference type="KEGG" id="scl:sce6725"/>
<feature type="domain" description="MOSC" evidence="2">
    <location>
        <begin position="135"/>
        <end position="291"/>
    </location>
</feature>
<dbReference type="SUPFAM" id="SSF50800">
    <property type="entry name" value="PK beta-barrel domain-like"/>
    <property type="match status" value="1"/>
</dbReference>
<name>A9GT35_SORC5</name>
<dbReference type="SUPFAM" id="SSF141673">
    <property type="entry name" value="MOSC N-terminal domain-like"/>
    <property type="match status" value="1"/>
</dbReference>
<dbReference type="STRING" id="448385.sce6725"/>
<organism evidence="3 4">
    <name type="scientific">Sorangium cellulosum (strain So ce56)</name>
    <name type="common">Polyangium cellulosum (strain So ce56)</name>
    <dbReference type="NCBI Taxonomy" id="448385"/>
    <lineage>
        <taxon>Bacteria</taxon>
        <taxon>Pseudomonadati</taxon>
        <taxon>Myxococcota</taxon>
        <taxon>Polyangia</taxon>
        <taxon>Polyangiales</taxon>
        <taxon>Polyangiaceae</taxon>
        <taxon>Sorangium</taxon>
    </lineage>
</organism>
<dbReference type="GO" id="GO:0003824">
    <property type="term" value="F:catalytic activity"/>
    <property type="evidence" value="ECO:0007669"/>
    <property type="project" value="InterPro"/>
</dbReference>
<dbReference type="AlphaFoldDB" id="A9GT35"/>
<evidence type="ECO:0000259" key="2">
    <source>
        <dbReference type="PROSITE" id="PS51340"/>
    </source>
</evidence>
<dbReference type="PROSITE" id="PS51340">
    <property type="entry name" value="MOSC"/>
    <property type="match status" value="1"/>
</dbReference>
<gene>
    <name evidence="3" type="ordered locus">sce6725</name>
</gene>
<dbReference type="Proteomes" id="UP000002139">
    <property type="component" value="Chromosome"/>
</dbReference>
<dbReference type="InterPro" id="IPR005302">
    <property type="entry name" value="MoCF_Sase_C"/>
</dbReference>
<dbReference type="HOGENOM" id="CLU_028286_4_0_7"/>
<dbReference type="InterPro" id="IPR011037">
    <property type="entry name" value="Pyrv_Knase-like_insert_dom_sf"/>
</dbReference>
<dbReference type="OrthoDB" id="581532at2"/>
<protein>
    <submittedName>
        <fullName evidence="3">Hypothetical sulphur-carrier protein</fullName>
    </submittedName>
</protein>
<dbReference type="Gene3D" id="2.40.33.20">
    <property type="entry name" value="PK beta-barrel domain-like"/>
    <property type="match status" value="1"/>
</dbReference>
<dbReference type="InterPro" id="IPR005303">
    <property type="entry name" value="MOCOS_middle"/>
</dbReference>
<dbReference type="eggNOG" id="COG3217">
    <property type="taxonomic scope" value="Bacteria"/>
</dbReference>
<reference evidence="3 4" key="1">
    <citation type="journal article" date="2007" name="Nat. Biotechnol.">
        <title>Complete genome sequence of the myxobacterium Sorangium cellulosum.</title>
        <authorList>
            <person name="Schneiker S."/>
            <person name="Perlova O."/>
            <person name="Kaiser O."/>
            <person name="Gerth K."/>
            <person name="Alici A."/>
            <person name="Altmeyer M.O."/>
            <person name="Bartels D."/>
            <person name="Bekel T."/>
            <person name="Beyer S."/>
            <person name="Bode E."/>
            <person name="Bode H.B."/>
            <person name="Bolten C.J."/>
            <person name="Choudhuri J.V."/>
            <person name="Doss S."/>
            <person name="Elnakady Y.A."/>
            <person name="Frank B."/>
            <person name="Gaigalat L."/>
            <person name="Goesmann A."/>
            <person name="Groeger C."/>
            <person name="Gross F."/>
            <person name="Jelsbak L."/>
            <person name="Jelsbak L."/>
            <person name="Kalinowski J."/>
            <person name="Kegler C."/>
            <person name="Knauber T."/>
            <person name="Konietzny S."/>
            <person name="Kopp M."/>
            <person name="Krause L."/>
            <person name="Krug D."/>
            <person name="Linke B."/>
            <person name="Mahmud T."/>
            <person name="Martinez-Arias R."/>
            <person name="McHardy A.C."/>
            <person name="Merai M."/>
            <person name="Meyer F."/>
            <person name="Mormann S."/>
            <person name="Munoz-Dorado J."/>
            <person name="Perez J."/>
            <person name="Pradella S."/>
            <person name="Rachid S."/>
            <person name="Raddatz G."/>
            <person name="Rosenau F."/>
            <person name="Rueckert C."/>
            <person name="Sasse F."/>
            <person name="Scharfe M."/>
            <person name="Schuster S.C."/>
            <person name="Suen G."/>
            <person name="Treuner-Lange A."/>
            <person name="Velicer G.J."/>
            <person name="Vorholter F.-J."/>
            <person name="Weissman K.J."/>
            <person name="Welch R.D."/>
            <person name="Wenzel S.C."/>
            <person name="Whitworth D.E."/>
            <person name="Wilhelm S."/>
            <person name="Wittmann C."/>
            <person name="Bloecker H."/>
            <person name="Puehler A."/>
            <person name="Mueller R."/>
        </authorList>
    </citation>
    <scope>NUCLEOTIDE SEQUENCE [LARGE SCALE GENOMIC DNA]</scope>
    <source>
        <strain evidence="4">So ce56</strain>
    </source>
</reference>
<proteinExistence type="predicted"/>
<dbReference type="GO" id="GO:0030151">
    <property type="term" value="F:molybdenum ion binding"/>
    <property type="evidence" value="ECO:0007669"/>
    <property type="project" value="InterPro"/>
</dbReference>
<dbReference type="EMBL" id="AM746676">
    <property type="protein sequence ID" value="CAN96894.1"/>
    <property type="molecule type" value="Genomic_DNA"/>
</dbReference>
<evidence type="ECO:0000313" key="3">
    <source>
        <dbReference type="EMBL" id="CAN96894.1"/>
    </source>
</evidence>
<dbReference type="RefSeq" id="WP_012239333.1">
    <property type="nucleotide sequence ID" value="NC_010162.1"/>
</dbReference>
<sequence length="299" mass="31524">MHPDEQPTGTVVSIWRYPVKSMQGEEIDEAEITDRGAIGDRAYAVLDRETGHVASAKHPGKWGALLACRAAFAAPPRPSAPLPPVWITLPDGAVLSSAQPDVDRALSRALGRDVALVSRPPDTATREADRSPADGSAAQATIVEEPMALAAPAGTFFDVAAMHVLTTATLDHLRDLHPSGRIEAPRFRPNLVVATAAGERRFVENGWIGRALEIAQEVHLEVIDPCPRCVVPTLAQGDLPRDPGLLRALARHNAVASATVAPGVVFPAVAGVYATVRREGAIRRGAAVQLGGAPVSPPR</sequence>
<dbReference type="Pfam" id="PF03473">
    <property type="entry name" value="MOSC"/>
    <property type="match status" value="1"/>
</dbReference>